<evidence type="ECO:0000313" key="2">
    <source>
        <dbReference type="Proteomes" id="UP000492821"/>
    </source>
</evidence>
<proteinExistence type="predicted"/>
<feature type="transmembrane region" description="Helical" evidence="1">
    <location>
        <begin position="32"/>
        <end position="59"/>
    </location>
</feature>
<feature type="transmembrane region" description="Helical" evidence="1">
    <location>
        <begin position="134"/>
        <end position="156"/>
    </location>
</feature>
<feature type="transmembrane region" description="Helical" evidence="1">
    <location>
        <begin position="177"/>
        <end position="204"/>
    </location>
</feature>
<feature type="transmembrane region" description="Helical" evidence="1">
    <location>
        <begin position="71"/>
        <end position="94"/>
    </location>
</feature>
<accession>A0A7E4V982</accession>
<keyword evidence="1" id="KW-0472">Membrane</keyword>
<keyword evidence="1" id="KW-1133">Transmembrane helix</keyword>
<evidence type="ECO:0000256" key="1">
    <source>
        <dbReference type="SAM" id="Phobius"/>
    </source>
</evidence>
<feature type="transmembrane region" description="Helical" evidence="1">
    <location>
        <begin position="210"/>
        <end position="229"/>
    </location>
</feature>
<sequence length="263" mass="29784">MSLAGHYSDVVNGYYYVVTIGIFDDVSFYPSLLSLIVELFLIYGYVSNLAVQFLYRFFLLCRNKSMSLLQFVLLVLIGYIPTLIYVIWILQYVISTPELPSDEQNAILKDTVFDHNGRYPQFFARPADPLQEKVLAIVAVCVIYYIIVILCISAVYCSMLTLRKSMSKSTQQAHRQLNIILCFEAFVPLFSVIIPVLVDIVAIFDISLPLLRNLCSIMIILTPVFTAIVKMVSVKAYRQSIVGIFCFDNRKQAGASTSLVTVY</sequence>
<dbReference type="InterPro" id="IPR019421">
    <property type="entry name" value="7TM_GPCR_serpentine_rcpt_Srd"/>
</dbReference>
<dbReference type="WBParaSite" id="Pan_g1812.t1">
    <property type="protein sequence ID" value="Pan_g1812.t1"/>
    <property type="gene ID" value="Pan_g1812"/>
</dbReference>
<dbReference type="SUPFAM" id="SSF81321">
    <property type="entry name" value="Family A G protein-coupled receptor-like"/>
    <property type="match status" value="1"/>
</dbReference>
<reference evidence="2" key="1">
    <citation type="journal article" date="2013" name="Genetics">
        <title>The draft genome and transcriptome of Panagrellus redivivus are shaped by the harsh demands of a free-living lifestyle.</title>
        <authorList>
            <person name="Srinivasan J."/>
            <person name="Dillman A.R."/>
            <person name="Macchietto M.G."/>
            <person name="Heikkinen L."/>
            <person name="Lakso M."/>
            <person name="Fracchia K.M."/>
            <person name="Antoshechkin I."/>
            <person name="Mortazavi A."/>
            <person name="Wong G."/>
            <person name="Sternberg P.W."/>
        </authorList>
    </citation>
    <scope>NUCLEOTIDE SEQUENCE [LARGE SCALE GENOMIC DNA]</scope>
    <source>
        <strain evidence="2">MT8872</strain>
    </source>
</reference>
<organism evidence="2 3">
    <name type="scientific">Panagrellus redivivus</name>
    <name type="common">Microworm</name>
    <dbReference type="NCBI Taxonomy" id="6233"/>
    <lineage>
        <taxon>Eukaryota</taxon>
        <taxon>Metazoa</taxon>
        <taxon>Ecdysozoa</taxon>
        <taxon>Nematoda</taxon>
        <taxon>Chromadorea</taxon>
        <taxon>Rhabditida</taxon>
        <taxon>Tylenchina</taxon>
        <taxon>Panagrolaimomorpha</taxon>
        <taxon>Panagrolaimoidea</taxon>
        <taxon>Panagrolaimidae</taxon>
        <taxon>Panagrellus</taxon>
    </lineage>
</organism>
<dbReference type="AlphaFoldDB" id="A0A7E4V982"/>
<protein>
    <submittedName>
        <fullName evidence="3">G protein-coupled receptor</fullName>
    </submittedName>
</protein>
<dbReference type="Proteomes" id="UP000492821">
    <property type="component" value="Unassembled WGS sequence"/>
</dbReference>
<dbReference type="Pfam" id="PF10317">
    <property type="entry name" value="7TM_GPCR_Srd"/>
    <property type="match status" value="1"/>
</dbReference>
<keyword evidence="1" id="KW-0812">Transmembrane</keyword>
<dbReference type="PANTHER" id="PTHR22943:SF248">
    <property type="entry name" value="SEVEN TM RECEPTOR"/>
    <property type="match status" value="1"/>
</dbReference>
<keyword evidence="2" id="KW-1185">Reference proteome</keyword>
<reference evidence="3" key="2">
    <citation type="submission" date="2020-10" db="UniProtKB">
        <authorList>
            <consortium name="WormBaseParasite"/>
        </authorList>
    </citation>
    <scope>IDENTIFICATION</scope>
</reference>
<evidence type="ECO:0000313" key="3">
    <source>
        <dbReference type="WBParaSite" id="Pan_g1812.t1"/>
    </source>
</evidence>
<dbReference type="PANTHER" id="PTHR22943">
    <property type="entry name" value="7-TRANSMEMBRANE DOMAIN RECEPTOR C.ELEGANS"/>
    <property type="match status" value="1"/>
</dbReference>
<name>A0A7E4V982_PANRE</name>